<evidence type="ECO:0000313" key="2">
    <source>
        <dbReference type="Proteomes" id="UP000544134"/>
    </source>
</evidence>
<dbReference type="AlphaFoldDB" id="A0A848IGJ4"/>
<accession>A0A848IGJ4</accession>
<evidence type="ECO:0000313" key="1">
    <source>
        <dbReference type="EMBL" id="NML98773.1"/>
    </source>
</evidence>
<sequence length="50" mass="5416">MNENNVTNTMEREVALTRELSPLIAKLYELDPAKASADSIAIIKTLQAAG</sequence>
<reference evidence="1 2" key="1">
    <citation type="submission" date="2020-04" db="EMBL/GenBank/DDBJ databases">
        <title>Paraburkholderia sp. RP-4-7 isolated from soil.</title>
        <authorList>
            <person name="Dahal R.H."/>
        </authorList>
    </citation>
    <scope>NUCLEOTIDE SEQUENCE [LARGE SCALE GENOMIC DNA]</scope>
    <source>
        <strain evidence="1 2">RP-4-7</strain>
    </source>
</reference>
<dbReference type="RefSeq" id="WP_169485779.1">
    <property type="nucleotide sequence ID" value="NZ_JABBGJ010000011.1"/>
</dbReference>
<dbReference type="EMBL" id="JABBGJ010000011">
    <property type="protein sequence ID" value="NML98773.1"/>
    <property type="molecule type" value="Genomic_DNA"/>
</dbReference>
<dbReference type="Proteomes" id="UP000544134">
    <property type="component" value="Unassembled WGS sequence"/>
</dbReference>
<organism evidence="1 2">
    <name type="scientific">Paraburkholderia polaris</name>
    <dbReference type="NCBI Taxonomy" id="2728848"/>
    <lineage>
        <taxon>Bacteria</taxon>
        <taxon>Pseudomonadati</taxon>
        <taxon>Pseudomonadota</taxon>
        <taxon>Betaproteobacteria</taxon>
        <taxon>Burkholderiales</taxon>
        <taxon>Burkholderiaceae</taxon>
        <taxon>Paraburkholderia</taxon>
    </lineage>
</organism>
<protein>
    <submittedName>
        <fullName evidence="1">Uncharacterized protein</fullName>
    </submittedName>
</protein>
<name>A0A848IGJ4_9BURK</name>
<proteinExistence type="predicted"/>
<keyword evidence="2" id="KW-1185">Reference proteome</keyword>
<comment type="caution">
    <text evidence="1">The sequence shown here is derived from an EMBL/GenBank/DDBJ whole genome shotgun (WGS) entry which is preliminary data.</text>
</comment>
<gene>
    <name evidence="1" type="ORF">HHL24_12545</name>
</gene>